<dbReference type="NCBIfam" id="NF009714">
    <property type="entry name" value="PRK13243.1"/>
    <property type="match status" value="1"/>
</dbReference>
<evidence type="ECO:0000256" key="1">
    <source>
        <dbReference type="ARBA" id="ARBA00005854"/>
    </source>
</evidence>
<protein>
    <submittedName>
        <fullName evidence="6">D-glycerate dehydrogenase</fullName>
    </submittedName>
</protein>
<evidence type="ECO:0000259" key="5">
    <source>
        <dbReference type="Pfam" id="PF02826"/>
    </source>
</evidence>
<evidence type="ECO:0000313" key="7">
    <source>
        <dbReference type="Proteomes" id="UP000430670"/>
    </source>
</evidence>
<dbReference type="InterPro" id="IPR029753">
    <property type="entry name" value="D-isomer_DH_CS"/>
</dbReference>
<dbReference type="EMBL" id="WNKU01000004">
    <property type="protein sequence ID" value="MTV48419.1"/>
    <property type="molecule type" value="Genomic_DNA"/>
</dbReference>
<dbReference type="Proteomes" id="UP000430670">
    <property type="component" value="Unassembled WGS sequence"/>
</dbReference>
<dbReference type="GO" id="GO:0030267">
    <property type="term" value="F:glyoxylate reductase (NADPH) activity"/>
    <property type="evidence" value="ECO:0007669"/>
    <property type="project" value="TreeGrafter"/>
</dbReference>
<keyword evidence="7" id="KW-1185">Reference proteome</keyword>
<organism evidence="6 7">
    <name type="scientific">Heliobacterium mobile</name>
    <name type="common">Heliobacillus mobilis</name>
    <dbReference type="NCBI Taxonomy" id="28064"/>
    <lineage>
        <taxon>Bacteria</taxon>
        <taxon>Bacillati</taxon>
        <taxon>Bacillota</taxon>
        <taxon>Clostridia</taxon>
        <taxon>Eubacteriales</taxon>
        <taxon>Heliobacteriaceae</taxon>
        <taxon>Heliobacterium</taxon>
    </lineage>
</organism>
<evidence type="ECO:0000313" key="6">
    <source>
        <dbReference type="EMBL" id="MTV48419.1"/>
    </source>
</evidence>
<reference evidence="6 7" key="1">
    <citation type="submission" date="2019-11" db="EMBL/GenBank/DDBJ databases">
        <title>Whole-genome sequence of a the green, strictly anaerobic photosynthetic bacterium Heliobacillus mobilis DSM 6151.</title>
        <authorList>
            <person name="Kyndt J.A."/>
            <person name="Meyer T.E."/>
        </authorList>
    </citation>
    <scope>NUCLEOTIDE SEQUENCE [LARGE SCALE GENOMIC DNA]</scope>
    <source>
        <strain evidence="6 7">DSM 6151</strain>
    </source>
</reference>
<comment type="similarity">
    <text evidence="1 3">Belongs to the D-isomer specific 2-hydroxyacid dehydrogenase family.</text>
</comment>
<dbReference type="InterPro" id="IPR029752">
    <property type="entry name" value="D-isomer_DH_CS1"/>
</dbReference>
<proteinExistence type="inferred from homology"/>
<feature type="domain" description="D-isomer specific 2-hydroxyacid dehydrogenase catalytic" evidence="4">
    <location>
        <begin position="9"/>
        <end position="323"/>
    </location>
</feature>
<feature type="domain" description="D-isomer specific 2-hydroxyacid dehydrogenase NAD-binding" evidence="5">
    <location>
        <begin position="114"/>
        <end position="291"/>
    </location>
</feature>
<dbReference type="AlphaFoldDB" id="A0A6I3SHR1"/>
<dbReference type="Gene3D" id="3.40.50.720">
    <property type="entry name" value="NAD(P)-binding Rossmann-like Domain"/>
    <property type="match status" value="2"/>
</dbReference>
<dbReference type="GO" id="GO:0005829">
    <property type="term" value="C:cytosol"/>
    <property type="evidence" value="ECO:0007669"/>
    <property type="project" value="TreeGrafter"/>
</dbReference>
<sequence length="332" mass="36285">MNNSVRPRVFVTRDMPQPAIDRLKEFAYVDLWPAFPAPEKHELLYHVSQADALLCMLSDPIDEEVMAAGKKLRVIANYAVGYDNIDVAAATRRNIAVTNTPDVLTETTADMAFTLLMAAARNLIAADRFTRDGFWIAWHPLVLLGHDVSGATLGIVGLGRIGQAVARRARGFGMRILYTSRHRNPAAEAELGVEYCSLEELLQQSDYVSLHTPLMPETHHLIGAKELQLMKPTAILINTSRGNVVDQEALTAALQDGTIGGAGLDVFKEEPISPDDPLLELSNVVVAPHIGSATIETRTKMGMMAAENIKAVLEGRRPPNLVNKDLYSSPSK</sequence>
<dbReference type="Pfam" id="PF02826">
    <property type="entry name" value="2-Hacid_dh_C"/>
    <property type="match status" value="1"/>
</dbReference>
<dbReference type="PANTHER" id="PTHR10996">
    <property type="entry name" value="2-HYDROXYACID DEHYDROGENASE-RELATED"/>
    <property type="match status" value="1"/>
</dbReference>
<dbReference type="OrthoDB" id="9805416at2"/>
<name>A0A6I3SHR1_HELMO</name>
<dbReference type="CDD" id="cd05301">
    <property type="entry name" value="GDH"/>
    <property type="match status" value="1"/>
</dbReference>
<dbReference type="InterPro" id="IPR006140">
    <property type="entry name" value="D-isomer_DH_NAD-bd"/>
</dbReference>
<dbReference type="GO" id="GO:0016618">
    <property type="term" value="F:hydroxypyruvate reductase [NAD(P)H] activity"/>
    <property type="evidence" value="ECO:0007669"/>
    <property type="project" value="TreeGrafter"/>
</dbReference>
<dbReference type="Pfam" id="PF00389">
    <property type="entry name" value="2-Hacid_dh"/>
    <property type="match status" value="1"/>
</dbReference>
<dbReference type="PROSITE" id="PS00671">
    <property type="entry name" value="D_2_HYDROXYACID_DH_3"/>
    <property type="match status" value="1"/>
</dbReference>
<keyword evidence="2 3" id="KW-0560">Oxidoreductase</keyword>
<dbReference type="InterPro" id="IPR036291">
    <property type="entry name" value="NAD(P)-bd_dom_sf"/>
</dbReference>
<dbReference type="GO" id="GO:0051287">
    <property type="term" value="F:NAD binding"/>
    <property type="evidence" value="ECO:0007669"/>
    <property type="project" value="InterPro"/>
</dbReference>
<dbReference type="FunFam" id="3.40.50.720:FF:000462">
    <property type="entry name" value="Glyoxylate reductase (NADP+)"/>
    <property type="match status" value="1"/>
</dbReference>
<accession>A0A6I3SHR1</accession>
<gene>
    <name evidence="6" type="ORF">GJ688_05405</name>
</gene>
<dbReference type="RefSeq" id="WP_155475523.1">
    <property type="nucleotide sequence ID" value="NZ_WNKU01000004.1"/>
</dbReference>
<dbReference type="SUPFAM" id="SSF51735">
    <property type="entry name" value="NAD(P)-binding Rossmann-fold domains"/>
    <property type="match status" value="1"/>
</dbReference>
<dbReference type="InterPro" id="IPR050223">
    <property type="entry name" value="D-isomer_2-hydroxyacid_DH"/>
</dbReference>
<evidence type="ECO:0000259" key="4">
    <source>
        <dbReference type="Pfam" id="PF00389"/>
    </source>
</evidence>
<evidence type="ECO:0000256" key="3">
    <source>
        <dbReference type="RuleBase" id="RU003719"/>
    </source>
</evidence>
<evidence type="ECO:0000256" key="2">
    <source>
        <dbReference type="ARBA" id="ARBA00023002"/>
    </source>
</evidence>
<dbReference type="InterPro" id="IPR006139">
    <property type="entry name" value="D-isomer_2_OHA_DH_cat_dom"/>
</dbReference>
<comment type="caution">
    <text evidence="6">The sequence shown here is derived from an EMBL/GenBank/DDBJ whole genome shotgun (WGS) entry which is preliminary data.</text>
</comment>
<dbReference type="PROSITE" id="PS00065">
    <property type="entry name" value="D_2_HYDROXYACID_DH_1"/>
    <property type="match status" value="1"/>
</dbReference>
<dbReference type="PANTHER" id="PTHR10996:SF283">
    <property type="entry name" value="GLYOXYLATE_HYDROXYPYRUVATE REDUCTASE B"/>
    <property type="match status" value="1"/>
</dbReference>
<dbReference type="SUPFAM" id="SSF52283">
    <property type="entry name" value="Formate/glycerate dehydrogenase catalytic domain-like"/>
    <property type="match status" value="1"/>
</dbReference>